<feature type="transmembrane region" description="Helical" evidence="10">
    <location>
        <begin position="261"/>
        <end position="285"/>
    </location>
</feature>
<dbReference type="InterPro" id="IPR038550">
    <property type="entry name" value="GPCR_3_9-Cys_sf"/>
</dbReference>
<name>A0A8J0U913_XENLA</name>
<dbReference type="PANTHER" id="PTHR24061:SF564">
    <property type="entry name" value="METABOTROPIC GLUTAMATE RECEPTOR 1"/>
    <property type="match status" value="1"/>
</dbReference>
<evidence type="ECO:0000313" key="12">
    <source>
        <dbReference type="Proteomes" id="UP000186698"/>
    </source>
</evidence>
<keyword evidence="13" id="KW-0675">Receptor</keyword>
<evidence type="ECO:0000256" key="3">
    <source>
        <dbReference type="ARBA" id="ARBA00022692"/>
    </source>
</evidence>
<keyword evidence="5 10" id="KW-1133">Transmembrane helix</keyword>
<dbReference type="PROSITE" id="PS00981">
    <property type="entry name" value="G_PROTEIN_RECEP_F3_3"/>
    <property type="match status" value="1"/>
</dbReference>
<dbReference type="InterPro" id="IPR017979">
    <property type="entry name" value="GPCR_3_CS"/>
</dbReference>
<dbReference type="GeneID" id="108705115"/>
<evidence type="ECO:0000259" key="11">
    <source>
        <dbReference type="PROSITE" id="PS50259"/>
    </source>
</evidence>
<dbReference type="GO" id="GO:0005886">
    <property type="term" value="C:plasma membrane"/>
    <property type="evidence" value="ECO:0000318"/>
    <property type="project" value="GO_Central"/>
</dbReference>
<dbReference type="RefSeq" id="XP_018097410.1">
    <property type="nucleotide sequence ID" value="XM_018241921.2"/>
</dbReference>
<evidence type="ECO:0000256" key="9">
    <source>
        <dbReference type="ARBA" id="ARBA00023224"/>
    </source>
</evidence>
<dbReference type="PANTHER" id="PTHR24061">
    <property type="entry name" value="CALCIUM-SENSING RECEPTOR-RELATED"/>
    <property type="match status" value="1"/>
</dbReference>
<keyword evidence="3 10" id="KW-0812">Transmembrane</keyword>
<proteinExistence type="predicted"/>
<dbReference type="InterPro" id="IPR000068">
    <property type="entry name" value="GPCR_3_Ca_sens_rcpt-rel"/>
</dbReference>
<dbReference type="FunFam" id="2.10.50.30:FF:000003">
    <property type="entry name" value="Vomeronasal 2, receptor 120"/>
    <property type="match status" value="1"/>
</dbReference>
<dbReference type="GO" id="GO:0004930">
    <property type="term" value="F:G protein-coupled receptor activity"/>
    <property type="evidence" value="ECO:0000318"/>
    <property type="project" value="GO_Central"/>
</dbReference>
<reference evidence="13" key="1">
    <citation type="submission" date="2025-08" db="UniProtKB">
        <authorList>
            <consortium name="RefSeq"/>
        </authorList>
    </citation>
    <scope>IDENTIFICATION</scope>
    <source>
        <strain evidence="13">J_2021</strain>
        <tissue evidence="13">Erythrocytes</tissue>
    </source>
</reference>
<comment type="subcellular location">
    <subcellularLocation>
        <location evidence="1">Cell membrane</location>
        <topology evidence="1">Multi-pass membrane protein</topology>
    </subcellularLocation>
</comment>
<feature type="transmembrane region" description="Helical" evidence="10">
    <location>
        <begin position="411"/>
        <end position="430"/>
    </location>
</feature>
<keyword evidence="9" id="KW-0807">Transducer</keyword>
<evidence type="ECO:0000256" key="1">
    <source>
        <dbReference type="ARBA" id="ARBA00004651"/>
    </source>
</evidence>
<gene>
    <name evidence="13" type="primary">LOC108705115</name>
</gene>
<evidence type="ECO:0000313" key="13">
    <source>
        <dbReference type="RefSeq" id="XP_018097410.1"/>
    </source>
</evidence>
<feature type="transmembrane region" description="Helical" evidence="10">
    <location>
        <begin position="228"/>
        <end position="249"/>
    </location>
</feature>
<evidence type="ECO:0000256" key="4">
    <source>
        <dbReference type="ARBA" id="ARBA00022729"/>
    </source>
</evidence>
<keyword evidence="8" id="KW-0325">Glycoprotein</keyword>
<dbReference type="PRINTS" id="PR00248">
    <property type="entry name" value="GPCRMGR"/>
</dbReference>
<dbReference type="InterPro" id="IPR017978">
    <property type="entry name" value="GPCR_3_C"/>
</dbReference>
<keyword evidence="12" id="KW-1185">Reference proteome</keyword>
<dbReference type="Gene3D" id="2.10.50.30">
    <property type="entry name" value="GPCR, family 3, nine cysteines domain"/>
    <property type="match status" value="1"/>
</dbReference>
<keyword evidence="4" id="KW-0732">Signal</keyword>
<sequence length="442" mass="50081">MVPNYSCGDYGKVVAFIADRSIVTTLPITQFLTSYGYSQLHRYLRNVRFTEPCGTEIYFNELNKSPVKNGISTWLIYFNSQKQIPVGEYFWSDSGSSLEIDMQNIFWKKNTNNQILKSQCSPNCPPGYRKVPRERAPPSCYDCARCSEGEISNLTDMENCQKCHIYEWPNNEKTICIEKKIEFLSYEGDSLTLVFIVLSVVSLLLVTVILGIFTSYRDTPLVKANNCNLSFILLFSIKLSFLSVFLFLGRPSDITCILRQTSFGISFSIAMSSVLAKTIMVCIAFKASKPDSQWRKWLGVKFAYFIVIICSFIQFLISSIWLTISPPFMELNILSEPVKIIIQCNEGSVIAFYIVLSYMGLLASVGYIVAFLARTLLDSFNEAKYITFSMLLFCSVWITMIPAYLSTKGKYMVAVEIFAIISSSCGFISMQSRIVSPTLGYR</sequence>
<evidence type="ECO:0000256" key="7">
    <source>
        <dbReference type="ARBA" id="ARBA00023136"/>
    </source>
</evidence>
<evidence type="ECO:0000256" key="10">
    <source>
        <dbReference type="SAM" id="Phobius"/>
    </source>
</evidence>
<dbReference type="InterPro" id="IPR000337">
    <property type="entry name" value="GPCR_3"/>
</dbReference>
<feature type="transmembrane region" description="Helical" evidence="10">
    <location>
        <begin position="193"/>
        <end position="216"/>
    </location>
</feature>
<evidence type="ECO:0000256" key="2">
    <source>
        <dbReference type="ARBA" id="ARBA00022475"/>
    </source>
</evidence>
<dbReference type="Proteomes" id="UP000186698">
    <property type="component" value="Chromosome 1L"/>
</dbReference>
<dbReference type="Pfam" id="PF07562">
    <property type="entry name" value="NCD3G"/>
    <property type="match status" value="1"/>
</dbReference>
<feature type="domain" description="G-protein coupled receptors family 3 profile" evidence="11">
    <location>
        <begin position="191"/>
        <end position="424"/>
    </location>
</feature>
<accession>A0A8J0U913</accession>
<dbReference type="OrthoDB" id="5984008at2759"/>
<dbReference type="Pfam" id="PF00003">
    <property type="entry name" value="7tm_3"/>
    <property type="match status" value="1"/>
</dbReference>
<dbReference type="KEGG" id="xla:108705115"/>
<evidence type="ECO:0000256" key="8">
    <source>
        <dbReference type="ARBA" id="ARBA00023180"/>
    </source>
</evidence>
<evidence type="ECO:0000256" key="5">
    <source>
        <dbReference type="ARBA" id="ARBA00022989"/>
    </source>
</evidence>
<dbReference type="AlphaFoldDB" id="A0A8J0U913"/>
<feature type="transmembrane region" description="Helical" evidence="10">
    <location>
        <begin position="385"/>
        <end position="405"/>
    </location>
</feature>
<organism evidence="12 13">
    <name type="scientific">Xenopus laevis</name>
    <name type="common">African clawed frog</name>
    <dbReference type="NCBI Taxonomy" id="8355"/>
    <lineage>
        <taxon>Eukaryota</taxon>
        <taxon>Metazoa</taxon>
        <taxon>Chordata</taxon>
        <taxon>Craniata</taxon>
        <taxon>Vertebrata</taxon>
        <taxon>Euteleostomi</taxon>
        <taxon>Amphibia</taxon>
        <taxon>Batrachia</taxon>
        <taxon>Anura</taxon>
        <taxon>Pipoidea</taxon>
        <taxon>Pipidae</taxon>
        <taxon>Xenopodinae</taxon>
        <taxon>Xenopus</taxon>
        <taxon>Xenopus</taxon>
    </lineage>
</organism>
<evidence type="ECO:0000256" key="6">
    <source>
        <dbReference type="ARBA" id="ARBA00023040"/>
    </source>
</evidence>
<dbReference type="PROSITE" id="PS50259">
    <property type="entry name" value="G_PROTEIN_RECEP_F3_4"/>
    <property type="match status" value="1"/>
</dbReference>
<dbReference type="InterPro" id="IPR011500">
    <property type="entry name" value="GPCR_3_9-Cys_dom"/>
</dbReference>
<keyword evidence="7 10" id="KW-0472">Membrane</keyword>
<protein>
    <submittedName>
        <fullName evidence="13">Vomeronasal type-2 receptor 26</fullName>
    </submittedName>
</protein>
<keyword evidence="6" id="KW-0297">G-protein coupled receptor</keyword>
<feature type="transmembrane region" description="Helical" evidence="10">
    <location>
        <begin position="350"/>
        <end position="373"/>
    </location>
</feature>
<feature type="transmembrane region" description="Helical" evidence="10">
    <location>
        <begin position="297"/>
        <end position="324"/>
    </location>
</feature>
<keyword evidence="2" id="KW-1003">Cell membrane</keyword>